<keyword evidence="1" id="KW-1133">Transmembrane helix</keyword>
<dbReference type="RefSeq" id="WP_110271486.1">
    <property type="nucleotide sequence ID" value="NZ_CP029289.2"/>
</dbReference>
<feature type="transmembrane region" description="Helical" evidence="1">
    <location>
        <begin position="385"/>
        <end position="402"/>
    </location>
</feature>
<dbReference type="PRINTS" id="PR00173">
    <property type="entry name" value="EDTRNSPORT"/>
</dbReference>
<dbReference type="Proteomes" id="UP000248044">
    <property type="component" value="Chromosome"/>
</dbReference>
<feature type="transmembrane region" description="Helical" evidence="1">
    <location>
        <begin position="264"/>
        <end position="283"/>
    </location>
</feature>
<sequence>MKNMEKISDIIKSLEVLKHDNTLKVLFLTQLLPVNLILYYLLVGYTYLYSRNLVDIGIITATSISGIPSFLLPFSSTINNLVKNLKRYDITIISAQVVTLIFIIILVLTNSSFIPLYGLVQGIFISLSILREPVNLYLLKSVNLDFNKLRKIEGILSSLRQVNQTVIVITIIMLENIYGLIIFDVGFAIVLLFMLIIILLKLSLHYPKAEKSLTFLFIDQIKSLQKINTTVKLFLMSDYVLYPIITAVSPIIFYLLGVTNMYNISYSIYLVLLSISMILATYISNVLSFDTFGNYVLFYRVTIAMVIVLLSLTVSLFPVFMLGVFAILVLENSSFIYLNSFLVTSIEKEKIRTIIPIMEFIFSLVYSVAVIVISEIGAEIGGLSVLKYVGIIGVIVYVTLFFKTKNIRVTLK</sequence>
<feature type="transmembrane region" description="Helical" evidence="1">
    <location>
        <begin position="21"/>
        <end position="42"/>
    </location>
</feature>
<feature type="transmembrane region" description="Helical" evidence="1">
    <location>
        <begin position="351"/>
        <end position="373"/>
    </location>
</feature>
<feature type="transmembrane region" description="Helical" evidence="1">
    <location>
        <begin position="303"/>
        <end position="330"/>
    </location>
</feature>
<dbReference type="OrthoDB" id="44222at2157"/>
<evidence type="ECO:0000313" key="3">
    <source>
        <dbReference type="Proteomes" id="UP000248044"/>
    </source>
</evidence>
<proteinExistence type="predicted"/>
<feature type="transmembrane region" description="Helical" evidence="1">
    <location>
        <begin position="239"/>
        <end position="257"/>
    </location>
</feature>
<dbReference type="KEGG" id="abri:DFR85_14440"/>
<keyword evidence="1" id="KW-0812">Transmembrane</keyword>
<dbReference type="GeneID" id="36833378"/>
<dbReference type="EMBL" id="CP029289">
    <property type="protein sequence ID" value="AWR95608.1"/>
    <property type="molecule type" value="Genomic_DNA"/>
</dbReference>
<evidence type="ECO:0000256" key="1">
    <source>
        <dbReference type="SAM" id="Phobius"/>
    </source>
</evidence>
<name>A0A2U9IHU7_9CREN</name>
<protein>
    <submittedName>
        <fullName evidence="2">Uncharacterized protein</fullName>
    </submittedName>
</protein>
<reference evidence="2 3" key="1">
    <citation type="submission" date="2018-05" db="EMBL/GenBank/DDBJ databases">
        <title>Complete Genome Sequences of Extremely Thermoacidophilic, Metal-Mobilizing Type-Strain Members of the Archaeal Family Sulfolobaceae: Acidianus brierleyi DSM-1651T, Acidianus sulfidivorans DSM-18786T, Metallosphaera hakonensis DSM-7519T, and Metallosphaera prunae DSM-10039T.</title>
        <authorList>
            <person name="Counts J.A."/>
            <person name="Kelly R.M."/>
        </authorList>
    </citation>
    <scope>NUCLEOTIDE SEQUENCE [LARGE SCALE GENOMIC DNA]</scope>
    <source>
        <strain evidence="2 3">DSM 1651</strain>
    </source>
</reference>
<accession>A0A2U9IHU7</accession>
<keyword evidence="1" id="KW-0472">Membrane</keyword>
<feature type="transmembrane region" description="Helical" evidence="1">
    <location>
        <begin position="177"/>
        <end position="200"/>
    </location>
</feature>
<feature type="transmembrane region" description="Helical" evidence="1">
    <location>
        <begin position="88"/>
        <end position="108"/>
    </location>
</feature>
<organism evidence="2 3">
    <name type="scientific">Acidianus brierleyi</name>
    <dbReference type="NCBI Taxonomy" id="41673"/>
    <lineage>
        <taxon>Archaea</taxon>
        <taxon>Thermoproteota</taxon>
        <taxon>Thermoprotei</taxon>
        <taxon>Sulfolobales</taxon>
        <taxon>Sulfolobaceae</taxon>
        <taxon>Acidianus</taxon>
    </lineage>
</organism>
<gene>
    <name evidence="2" type="ORF">DFR85_14440</name>
</gene>
<evidence type="ECO:0000313" key="2">
    <source>
        <dbReference type="EMBL" id="AWR95608.1"/>
    </source>
</evidence>
<dbReference type="AlphaFoldDB" id="A0A2U9IHU7"/>
<keyword evidence="3" id="KW-1185">Reference proteome</keyword>
<feature type="transmembrane region" description="Helical" evidence="1">
    <location>
        <begin position="54"/>
        <end position="76"/>
    </location>
</feature>
<feature type="transmembrane region" description="Helical" evidence="1">
    <location>
        <begin position="114"/>
        <end position="130"/>
    </location>
</feature>